<dbReference type="InterPro" id="IPR058807">
    <property type="entry name" value="ScoMcrA_N"/>
</dbReference>
<sequence length="393" mass="42251">MALADIDRQHVQAAVDESERSKKSDFLAKHGLPKDERYQVLVGHYAYPARAIVCRAYQLATGSALAGSQATGAARPLVDRLADLGYEVLDRATAPKFGEIPKVPEGTMFINRRAATARGTHRARQGGIVGTGKTGAESIVVSGGYADQDFGSVILYTGHGGRNGDTGEQTEDQTFADSGNAALVTSRVSGALVRVIRGAHKGSQYGPQSGYRYDGLYRVEDAAYVRKDGLRLCQFRMVKPQLELDVFATLPTRAEIVDELAHDASPAGNPNPKQTTTMAKRTARIAEIIQRIKRIHQDTCQMCGLQLVAGDRTYSQGAHIKALGGPHYGPDTPGNVLCLCPNCHALFDLGAILIQDDCTLLRNGAPAGQLRIQAGHVIDMTCVAHHRDAHTKS</sequence>
<reference evidence="2 3" key="1">
    <citation type="submission" date="2018-09" db="EMBL/GenBank/DDBJ databases">
        <title>YIM PH 21725 draft genome.</title>
        <authorList>
            <person name="Miao C."/>
        </authorList>
    </citation>
    <scope>NUCLEOTIDE SEQUENCE [LARGE SCALE GENOMIC DNA]</scope>
    <source>
        <strain evidence="3">YIM PH21725</strain>
    </source>
</reference>
<dbReference type="GO" id="GO:0044027">
    <property type="term" value="P:negative regulation of gene expression via chromosomal CpG island methylation"/>
    <property type="evidence" value="ECO:0007669"/>
    <property type="project" value="TreeGrafter"/>
</dbReference>
<dbReference type="InterPro" id="IPR036987">
    <property type="entry name" value="SRA-YDG_sf"/>
</dbReference>
<dbReference type="Pfam" id="PF13391">
    <property type="entry name" value="HNH_2"/>
    <property type="match status" value="1"/>
</dbReference>
<gene>
    <name evidence="2" type="ORF">D5S19_16875</name>
</gene>
<dbReference type="InterPro" id="IPR003105">
    <property type="entry name" value="SRA_YDG"/>
</dbReference>
<evidence type="ECO:0000313" key="2">
    <source>
        <dbReference type="EMBL" id="RJQ84462.1"/>
    </source>
</evidence>
<dbReference type="Pfam" id="PF26345">
    <property type="entry name" value="ScoMcrA_N"/>
    <property type="match status" value="1"/>
</dbReference>
<dbReference type="CDD" id="cd00085">
    <property type="entry name" value="HNHc"/>
    <property type="match status" value="1"/>
</dbReference>
<dbReference type="OrthoDB" id="4464809at2"/>
<dbReference type="AlphaFoldDB" id="A0A419I348"/>
<dbReference type="InterPro" id="IPR015947">
    <property type="entry name" value="PUA-like_sf"/>
</dbReference>
<dbReference type="Gene3D" id="2.30.280.10">
    <property type="entry name" value="SRA-YDG"/>
    <property type="match status" value="1"/>
</dbReference>
<feature type="domain" description="YDG" evidence="1">
    <location>
        <begin position="98"/>
        <end position="239"/>
    </location>
</feature>
<comment type="caution">
    <text evidence="2">The sequence shown here is derived from an EMBL/GenBank/DDBJ whole genome shotgun (WGS) entry which is preliminary data.</text>
</comment>
<accession>A0A419I348</accession>
<dbReference type="SMART" id="SM00466">
    <property type="entry name" value="SRA"/>
    <property type="match status" value="1"/>
</dbReference>
<dbReference type="SMART" id="SM00507">
    <property type="entry name" value="HNHc"/>
    <property type="match status" value="1"/>
</dbReference>
<dbReference type="PROSITE" id="PS51015">
    <property type="entry name" value="YDG"/>
    <property type="match status" value="1"/>
</dbReference>
<protein>
    <recommendedName>
        <fullName evidence="1">YDG domain-containing protein</fullName>
    </recommendedName>
</protein>
<dbReference type="InterPro" id="IPR003615">
    <property type="entry name" value="HNH_nuc"/>
</dbReference>
<evidence type="ECO:0000313" key="3">
    <source>
        <dbReference type="Proteomes" id="UP000285112"/>
    </source>
</evidence>
<name>A0A419I348_9PSEU</name>
<dbReference type="PANTHER" id="PTHR14140">
    <property type="entry name" value="E3 UBIQUITIN-PROTEIN LIGASE UHRF-RELATED"/>
    <property type="match status" value="1"/>
</dbReference>
<evidence type="ECO:0000259" key="1">
    <source>
        <dbReference type="PROSITE" id="PS51015"/>
    </source>
</evidence>
<organism evidence="2 3">
    <name type="scientific">Amycolatopsis panacis</name>
    <dbReference type="NCBI Taxonomy" id="2340917"/>
    <lineage>
        <taxon>Bacteria</taxon>
        <taxon>Bacillati</taxon>
        <taxon>Actinomycetota</taxon>
        <taxon>Actinomycetes</taxon>
        <taxon>Pseudonocardiales</taxon>
        <taxon>Pseudonocardiaceae</taxon>
        <taxon>Amycolatopsis</taxon>
    </lineage>
</organism>
<dbReference type="GO" id="GO:0016567">
    <property type="term" value="P:protein ubiquitination"/>
    <property type="evidence" value="ECO:0007669"/>
    <property type="project" value="TreeGrafter"/>
</dbReference>
<dbReference type="Proteomes" id="UP000285112">
    <property type="component" value="Unassembled WGS sequence"/>
</dbReference>
<dbReference type="Gene3D" id="1.10.30.50">
    <property type="match status" value="1"/>
</dbReference>
<dbReference type="SUPFAM" id="SSF88697">
    <property type="entry name" value="PUA domain-like"/>
    <property type="match status" value="1"/>
</dbReference>
<proteinExistence type="predicted"/>
<dbReference type="InterPro" id="IPR045134">
    <property type="entry name" value="UHRF1/2-like"/>
</dbReference>
<dbReference type="RefSeq" id="WP_120024434.1">
    <property type="nucleotide sequence ID" value="NZ_QZFV01000087.1"/>
</dbReference>
<keyword evidence="3" id="KW-1185">Reference proteome</keyword>
<dbReference type="PANTHER" id="PTHR14140:SF27">
    <property type="entry name" value="OS04G0289800 PROTEIN"/>
    <property type="match status" value="1"/>
</dbReference>
<dbReference type="GO" id="GO:0061630">
    <property type="term" value="F:ubiquitin protein ligase activity"/>
    <property type="evidence" value="ECO:0007669"/>
    <property type="project" value="TreeGrafter"/>
</dbReference>
<dbReference type="Pfam" id="PF02182">
    <property type="entry name" value="SAD_SRA"/>
    <property type="match status" value="1"/>
</dbReference>
<dbReference type="EMBL" id="QZFV01000087">
    <property type="protein sequence ID" value="RJQ84462.1"/>
    <property type="molecule type" value="Genomic_DNA"/>
</dbReference>